<dbReference type="EMBL" id="CAJHUC010003009">
    <property type="protein sequence ID" value="CAD7705058.1"/>
    <property type="molecule type" value="Genomic_DNA"/>
</dbReference>
<feature type="chain" id="PRO_5035891131" description="Secreted protein" evidence="1">
    <location>
        <begin position="20"/>
        <end position="125"/>
    </location>
</feature>
<evidence type="ECO:0000256" key="1">
    <source>
        <dbReference type="SAM" id="SignalP"/>
    </source>
</evidence>
<name>A0A8S1JIN9_9CHLO</name>
<evidence type="ECO:0000313" key="2">
    <source>
        <dbReference type="EMBL" id="CAD7705058.1"/>
    </source>
</evidence>
<sequence>MAAQCVLCVLVCLQPCCHARGNCIDTVSQYSSYTMPIGEACSKRETRLEVVAFPVEKQGRKKRHSRFKAAAYWLGQTMVATAGAAVAWRSPALSSIAGAKSRTQQPAHANFLTLVFKATAKDSNS</sequence>
<evidence type="ECO:0008006" key="4">
    <source>
        <dbReference type="Google" id="ProtNLM"/>
    </source>
</evidence>
<proteinExistence type="predicted"/>
<keyword evidence="1" id="KW-0732">Signal</keyword>
<protein>
    <recommendedName>
        <fullName evidence="4">Secreted protein</fullName>
    </recommendedName>
</protein>
<feature type="signal peptide" evidence="1">
    <location>
        <begin position="1"/>
        <end position="19"/>
    </location>
</feature>
<accession>A0A8S1JIN9</accession>
<keyword evidence="3" id="KW-1185">Reference proteome</keyword>
<reference evidence="2" key="1">
    <citation type="submission" date="2020-12" db="EMBL/GenBank/DDBJ databases">
        <authorList>
            <person name="Iha C."/>
        </authorList>
    </citation>
    <scope>NUCLEOTIDE SEQUENCE</scope>
</reference>
<gene>
    <name evidence="2" type="ORF">OSTQU699_LOCUS10413</name>
</gene>
<dbReference type="AlphaFoldDB" id="A0A8S1JIN9"/>
<organism evidence="2 3">
    <name type="scientific">Ostreobium quekettii</name>
    <dbReference type="NCBI Taxonomy" id="121088"/>
    <lineage>
        <taxon>Eukaryota</taxon>
        <taxon>Viridiplantae</taxon>
        <taxon>Chlorophyta</taxon>
        <taxon>core chlorophytes</taxon>
        <taxon>Ulvophyceae</taxon>
        <taxon>TCBD clade</taxon>
        <taxon>Bryopsidales</taxon>
        <taxon>Ostreobineae</taxon>
        <taxon>Ostreobiaceae</taxon>
        <taxon>Ostreobium</taxon>
    </lineage>
</organism>
<comment type="caution">
    <text evidence="2">The sequence shown here is derived from an EMBL/GenBank/DDBJ whole genome shotgun (WGS) entry which is preliminary data.</text>
</comment>
<evidence type="ECO:0000313" key="3">
    <source>
        <dbReference type="Proteomes" id="UP000708148"/>
    </source>
</evidence>
<dbReference type="Proteomes" id="UP000708148">
    <property type="component" value="Unassembled WGS sequence"/>
</dbReference>